<dbReference type="InterPro" id="IPR001128">
    <property type="entry name" value="Cyt_P450"/>
</dbReference>
<dbReference type="InterPro" id="IPR036396">
    <property type="entry name" value="Cyt_P450_sf"/>
</dbReference>
<keyword evidence="18" id="KW-1185">Reference proteome</keyword>
<dbReference type="InterPro" id="IPR002401">
    <property type="entry name" value="Cyt_P450_E_grp-I"/>
</dbReference>
<evidence type="ECO:0000256" key="2">
    <source>
        <dbReference type="ARBA" id="ARBA00004370"/>
    </source>
</evidence>
<keyword evidence="10 13" id="KW-0408">Iron</keyword>
<dbReference type="SMR" id="C0PGJ3"/>
<name>C0PGJ3_MAIZE</name>
<dbReference type="RefSeq" id="NP_001169622.1">
    <property type="nucleotide sequence ID" value="NM_001176151.1"/>
</dbReference>
<evidence type="ECO:0000256" key="5">
    <source>
        <dbReference type="ARBA" id="ARBA00022617"/>
    </source>
</evidence>
<dbReference type="EMBL" id="CM007648">
    <property type="protein sequence ID" value="ONM16205.1"/>
    <property type="molecule type" value="Genomic_DNA"/>
</dbReference>
<keyword evidence="12" id="KW-0472">Membrane</keyword>
<evidence type="ECO:0000313" key="16">
    <source>
        <dbReference type="EMBL" id="ONM16205.1"/>
    </source>
</evidence>
<dbReference type="EnsemblPlants" id="Zm00001eb078290_T001">
    <property type="protein sequence ID" value="Zm00001eb078290_P001"/>
    <property type="gene ID" value="Zm00001eb078290"/>
</dbReference>
<sequence>MANLLQQSMRELMVPRAWCLLLLPIFVLLLRYSVSSKRARKRQRQLDGDDDDDHLPLPPSPPPLPFFGHLHLIGSLPHVSLRNLATKHGSDLMLLRLGAMPVLVVSSPRAAEAVLRTHDHVFASRPRSLAAEVVLYGSSDIGFAPYGDHWRKARKLVTTHLLTVRRVRSFRHAREEEVSKVMAQIAEAAAAGAAVDVGELLGSFMNDLACRAVMGKSSGRTTKQLRQLVADTSPLLGGFNVEEFFPFLARFGVLSKVVRAKSEMLRKKWDELLDGLIDGHESTYKPTTAAAPASDLKDKDEDEDFIHILLSVRQEYGLTREAMKAILLDVFFGGIDTSASLLEYTMIELIQRPHVMKKLQAEVRSSSLPPHQHQQGQEILRETDLNNMSYLRAVIKESLRLRTVTPLLAPHLSMSRCAIDGLAVPAGVRVLINVWAIGRDPRFWEDAEEFVPERFLDGGSAADVGFRGTHFQLLPFSAGRRQCPGVNFAMAAVEVMLANLVHRFDWELPAGKAARDIDMSEEFGLVVHRKEKLLLVPKLHA</sequence>
<evidence type="ECO:0000256" key="1">
    <source>
        <dbReference type="ARBA" id="ARBA00001971"/>
    </source>
</evidence>
<dbReference type="STRING" id="4577.C0PGJ3"/>
<dbReference type="Gene3D" id="1.10.630.10">
    <property type="entry name" value="Cytochrome P450"/>
    <property type="match status" value="1"/>
</dbReference>
<reference evidence="16 18" key="2">
    <citation type="submission" date="2015-12" db="EMBL/GenBank/DDBJ databases">
        <title>Update maize B73 reference genome by single molecule sequencing technologies.</title>
        <authorList>
            <consortium name="Maize Genome Sequencing Project"/>
            <person name="Ware D."/>
        </authorList>
    </citation>
    <scope>NUCLEOTIDE SEQUENCE [LARGE SCALE GENOMIC DNA]</scope>
    <source>
        <strain evidence="18">cv. B73</strain>
        <tissue evidence="16">Seedling</tissue>
    </source>
</reference>
<dbReference type="ExpressionAtlas" id="C0PGJ3">
    <property type="expression patterns" value="baseline and differential"/>
</dbReference>
<dbReference type="InterPro" id="IPR017972">
    <property type="entry name" value="Cyt_P450_CS"/>
</dbReference>
<evidence type="ECO:0000313" key="15">
    <source>
        <dbReference type="EMBL" id="ACN34309.1"/>
    </source>
</evidence>
<evidence type="ECO:0000256" key="12">
    <source>
        <dbReference type="ARBA" id="ARBA00023136"/>
    </source>
</evidence>
<dbReference type="GO" id="GO:0020037">
    <property type="term" value="F:heme binding"/>
    <property type="evidence" value="ECO:0007669"/>
    <property type="project" value="InterPro"/>
</dbReference>
<dbReference type="Pfam" id="PF00067">
    <property type="entry name" value="p450"/>
    <property type="match status" value="1"/>
</dbReference>
<dbReference type="HOGENOM" id="CLU_001570_4_1_1"/>
<evidence type="ECO:0000256" key="10">
    <source>
        <dbReference type="ARBA" id="ARBA00023004"/>
    </source>
</evidence>
<dbReference type="PaxDb" id="4577-GRMZM2G121264_P01"/>
<gene>
    <name evidence="17" type="primary">LOC100383503</name>
    <name evidence="16" type="ORF">ZEAMMB73_Zm00001d003140</name>
</gene>
<dbReference type="OrthoDB" id="1470350at2759"/>
<dbReference type="FunCoup" id="C0PGJ3">
    <property type="interactions" value="141"/>
</dbReference>
<dbReference type="GeneID" id="100383503"/>
<comment type="similarity">
    <text evidence="4 14">Belongs to the cytochrome P450 family.</text>
</comment>
<evidence type="ECO:0000313" key="17">
    <source>
        <dbReference type="EnsemblPlants" id="Zm00001eb078290_P001"/>
    </source>
</evidence>
<evidence type="ECO:0000256" key="8">
    <source>
        <dbReference type="ARBA" id="ARBA00022989"/>
    </source>
</evidence>
<dbReference type="CDD" id="cd11072">
    <property type="entry name" value="CYP71-like"/>
    <property type="match status" value="1"/>
</dbReference>
<dbReference type="eggNOG" id="KOG0156">
    <property type="taxonomic scope" value="Eukaryota"/>
</dbReference>
<evidence type="ECO:0000256" key="7">
    <source>
        <dbReference type="ARBA" id="ARBA00022723"/>
    </source>
</evidence>
<keyword evidence="7 13" id="KW-0479">Metal-binding</keyword>
<dbReference type="OMA" id="QFMRELT"/>
<dbReference type="AlphaFoldDB" id="C0PGJ3"/>
<accession>C0PGJ3</accession>
<keyword evidence="9 14" id="KW-0560">Oxidoreductase</keyword>
<reference evidence="15" key="1">
    <citation type="journal article" date="2009" name="PLoS Genet.">
        <title>Sequencing, mapping, and analysis of 27,455 maize full-length cDNAs.</title>
        <authorList>
            <person name="Soderlund C."/>
            <person name="Descour A."/>
            <person name="Kudrna D."/>
            <person name="Bomhoff M."/>
            <person name="Boyd L."/>
            <person name="Currie J."/>
            <person name="Angelova A."/>
            <person name="Collura K."/>
            <person name="Wissotski M."/>
            <person name="Ashley E."/>
            <person name="Morrow D."/>
            <person name="Fernandes J."/>
            <person name="Walbot V."/>
            <person name="Yu Y."/>
        </authorList>
    </citation>
    <scope>NUCLEOTIDE SEQUENCE</scope>
    <source>
        <strain evidence="15">B73</strain>
    </source>
</reference>
<evidence type="ECO:0000256" key="14">
    <source>
        <dbReference type="RuleBase" id="RU000461"/>
    </source>
</evidence>
<feature type="binding site" description="axial binding residue" evidence="13">
    <location>
        <position position="483"/>
    </location>
    <ligand>
        <name>heme</name>
        <dbReference type="ChEBI" id="CHEBI:30413"/>
    </ligand>
    <ligandPart>
        <name>Fe</name>
        <dbReference type="ChEBI" id="CHEBI:18248"/>
    </ligandPart>
</feature>
<dbReference type="PRINTS" id="PR00385">
    <property type="entry name" value="P450"/>
</dbReference>
<dbReference type="GO" id="GO:0005506">
    <property type="term" value="F:iron ion binding"/>
    <property type="evidence" value="ECO:0007669"/>
    <property type="project" value="InterPro"/>
</dbReference>
<dbReference type="PRINTS" id="PR00463">
    <property type="entry name" value="EP450I"/>
</dbReference>
<dbReference type="KEGG" id="zma:100383503"/>
<keyword evidence="8" id="KW-1133">Transmembrane helix</keyword>
<reference evidence="17" key="3">
    <citation type="submission" date="2019-07" db="EMBL/GenBank/DDBJ databases">
        <authorList>
            <person name="Seetharam A."/>
            <person name="Woodhouse M."/>
            <person name="Cannon E."/>
        </authorList>
    </citation>
    <scope>NUCLEOTIDE SEQUENCE [LARGE SCALE GENOMIC DNA]</scope>
    <source>
        <strain evidence="17">cv. B73</strain>
    </source>
</reference>
<dbReference type="PANTHER" id="PTHR47955:SF14">
    <property type="entry name" value="OS01G0543600 PROTEIN"/>
    <property type="match status" value="1"/>
</dbReference>
<comment type="cofactor">
    <cofactor evidence="1 13">
        <name>heme</name>
        <dbReference type="ChEBI" id="CHEBI:30413"/>
    </cofactor>
</comment>
<keyword evidence="6" id="KW-0812">Transmembrane</keyword>
<dbReference type="GO" id="GO:0016020">
    <property type="term" value="C:membrane"/>
    <property type="evidence" value="ECO:0000318"/>
    <property type="project" value="GO_Central"/>
</dbReference>
<evidence type="ECO:0000256" key="11">
    <source>
        <dbReference type="ARBA" id="ARBA00023033"/>
    </source>
</evidence>
<organism evidence="15">
    <name type="scientific">Zea mays</name>
    <name type="common">Maize</name>
    <dbReference type="NCBI Taxonomy" id="4577"/>
    <lineage>
        <taxon>Eukaryota</taxon>
        <taxon>Viridiplantae</taxon>
        <taxon>Streptophyta</taxon>
        <taxon>Embryophyta</taxon>
        <taxon>Tracheophyta</taxon>
        <taxon>Spermatophyta</taxon>
        <taxon>Magnoliopsida</taxon>
        <taxon>Liliopsida</taxon>
        <taxon>Poales</taxon>
        <taxon>Poaceae</taxon>
        <taxon>PACMAD clade</taxon>
        <taxon>Panicoideae</taxon>
        <taxon>Andropogonodae</taxon>
        <taxon>Andropogoneae</taxon>
        <taxon>Tripsacinae</taxon>
        <taxon>Zea</taxon>
    </lineage>
</organism>
<evidence type="ECO:0000256" key="13">
    <source>
        <dbReference type="PIRSR" id="PIRSR602401-1"/>
    </source>
</evidence>
<comment type="subcellular location">
    <subcellularLocation>
        <location evidence="2">Membrane</location>
    </subcellularLocation>
</comment>
<proteinExistence type="evidence at transcript level"/>
<evidence type="ECO:0000256" key="4">
    <source>
        <dbReference type="ARBA" id="ARBA00010617"/>
    </source>
</evidence>
<dbReference type="SUPFAM" id="SSF48264">
    <property type="entry name" value="Cytochrome P450"/>
    <property type="match status" value="1"/>
</dbReference>
<evidence type="ECO:0000256" key="6">
    <source>
        <dbReference type="ARBA" id="ARBA00022692"/>
    </source>
</evidence>
<dbReference type="Proteomes" id="UP000007305">
    <property type="component" value="Chromosome 2"/>
</dbReference>
<dbReference type="EMBL" id="BT067412">
    <property type="protein sequence ID" value="ACN34309.1"/>
    <property type="molecule type" value="mRNA"/>
</dbReference>
<dbReference type="PROSITE" id="PS00086">
    <property type="entry name" value="CYTOCHROME_P450"/>
    <property type="match status" value="1"/>
</dbReference>
<comment type="pathway">
    <text evidence="3">Secondary metabolite biosynthesis.</text>
</comment>
<protein>
    <submittedName>
        <fullName evidence="16">Cytochrome P450 71A26</fullName>
    </submittedName>
</protein>
<evidence type="ECO:0000256" key="3">
    <source>
        <dbReference type="ARBA" id="ARBA00005179"/>
    </source>
</evidence>
<dbReference type="PANTHER" id="PTHR47955">
    <property type="entry name" value="CYTOCHROME P450 FAMILY 71 PROTEIN"/>
    <property type="match status" value="1"/>
</dbReference>
<dbReference type="Gramene" id="Zm00001eb078290_T001">
    <property type="protein sequence ID" value="Zm00001eb078290_P001"/>
    <property type="gene ID" value="Zm00001eb078290"/>
</dbReference>
<dbReference type="FunFam" id="1.10.630.10:FF:000055">
    <property type="entry name" value="Cytochrome P450 71A26"/>
    <property type="match status" value="1"/>
</dbReference>
<evidence type="ECO:0000256" key="9">
    <source>
        <dbReference type="ARBA" id="ARBA00023002"/>
    </source>
</evidence>
<dbReference type="GO" id="GO:0016709">
    <property type="term" value="F:oxidoreductase activity, acting on paired donors, with incorporation or reduction of molecular oxygen, NAD(P)H as one donor, and incorporation of one atom of oxygen"/>
    <property type="evidence" value="ECO:0000318"/>
    <property type="project" value="GO_Central"/>
</dbReference>
<keyword evidence="11 14" id="KW-0503">Monooxygenase</keyword>
<keyword evidence="5 13" id="KW-0349">Heme</keyword>
<evidence type="ECO:0000313" key="18">
    <source>
        <dbReference type="Proteomes" id="UP000007305"/>
    </source>
</evidence>
<reference evidence="17" key="4">
    <citation type="submission" date="2021-05" db="UniProtKB">
        <authorList>
            <consortium name="EnsemblPlants"/>
        </authorList>
    </citation>
    <scope>IDENTIFICATION</scope>
    <source>
        <strain evidence="17">cv. B73</strain>
    </source>
</reference>